<dbReference type="Proteomes" id="UP000567293">
    <property type="component" value="Unassembled WGS sequence"/>
</dbReference>
<keyword evidence="1" id="KW-0732">Signal</keyword>
<evidence type="ECO:0000259" key="2">
    <source>
        <dbReference type="Pfam" id="PF06439"/>
    </source>
</evidence>
<protein>
    <submittedName>
        <fullName evidence="3">DUF1080 domain-containing protein</fullName>
    </submittedName>
</protein>
<dbReference type="GO" id="GO:0016787">
    <property type="term" value="F:hydrolase activity"/>
    <property type="evidence" value="ECO:0007669"/>
    <property type="project" value="InterPro"/>
</dbReference>
<evidence type="ECO:0000313" key="4">
    <source>
        <dbReference type="Proteomes" id="UP000567293"/>
    </source>
</evidence>
<gene>
    <name evidence="3" type="ORF">HRJ53_05175</name>
</gene>
<dbReference type="InterPro" id="IPR010496">
    <property type="entry name" value="AL/BT2_dom"/>
</dbReference>
<accession>A0A7V8NN27</accession>
<name>A0A7V8NN27_9BACT</name>
<organism evidence="3 4">
    <name type="scientific">Candidatus Acidiferrum panamense</name>
    <dbReference type="NCBI Taxonomy" id="2741543"/>
    <lineage>
        <taxon>Bacteria</taxon>
        <taxon>Pseudomonadati</taxon>
        <taxon>Acidobacteriota</taxon>
        <taxon>Terriglobia</taxon>
        <taxon>Candidatus Acidiferrales</taxon>
        <taxon>Candidatus Acidiferrum</taxon>
    </lineage>
</organism>
<dbReference type="AlphaFoldDB" id="A0A7V8NN27"/>
<feature type="signal peptide" evidence="1">
    <location>
        <begin position="1"/>
        <end position="28"/>
    </location>
</feature>
<feature type="non-terminal residue" evidence="3">
    <location>
        <position position="232"/>
    </location>
</feature>
<evidence type="ECO:0000313" key="3">
    <source>
        <dbReference type="EMBL" id="MBA0084369.1"/>
    </source>
</evidence>
<feature type="chain" id="PRO_5031540015" evidence="1">
    <location>
        <begin position="29"/>
        <end position="232"/>
    </location>
</feature>
<keyword evidence="4" id="KW-1185">Reference proteome</keyword>
<dbReference type="Gene3D" id="2.60.120.560">
    <property type="entry name" value="Exo-inulinase, domain 1"/>
    <property type="match status" value="1"/>
</dbReference>
<proteinExistence type="predicted"/>
<dbReference type="Pfam" id="PF06439">
    <property type="entry name" value="3keto-disac_hyd"/>
    <property type="match status" value="1"/>
</dbReference>
<feature type="domain" description="3-keto-alpha-glucoside-1,2-lyase/3-keto-2-hydroxy-glucal hydratase" evidence="2">
    <location>
        <begin position="165"/>
        <end position="232"/>
    </location>
</feature>
<sequence length="232" mass="25450">MRDHLLSRHSPGVSLLTALLLSLPAGQAFPTAQAPAASGDEQFNGRWDIKTDGEHPRAWWLEIENAGTAEPKGKFISAFGGDLNVIEEISIHDAILRFGWTRQQRSSADAAPTMRKLVYTAKLVNGKLQGTFEVEGSNPPPLEWTGVRAPEIKETDDGSWQEGKSIELFNGKDMSGWRSWDGGEPLGWSVKDGALASTGKGQDLVSEQKFWNFKVHVECRLAEHSNSGVALR</sequence>
<reference evidence="3" key="1">
    <citation type="submission" date="2020-06" db="EMBL/GenBank/DDBJ databases">
        <title>Legume-microbial interactions unlock mineral nutrients during tropical forest succession.</title>
        <authorList>
            <person name="Epihov D.Z."/>
        </authorList>
    </citation>
    <scope>NUCLEOTIDE SEQUENCE [LARGE SCALE GENOMIC DNA]</scope>
    <source>
        <strain evidence="3">Pan2503</strain>
    </source>
</reference>
<evidence type="ECO:0000256" key="1">
    <source>
        <dbReference type="SAM" id="SignalP"/>
    </source>
</evidence>
<comment type="caution">
    <text evidence="3">The sequence shown here is derived from an EMBL/GenBank/DDBJ whole genome shotgun (WGS) entry which is preliminary data.</text>
</comment>
<dbReference type="EMBL" id="JACDQQ010000501">
    <property type="protein sequence ID" value="MBA0084369.1"/>
    <property type="molecule type" value="Genomic_DNA"/>
</dbReference>